<dbReference type="GO" id="GO:0003700">
    <property type="term" value="F:DNA-binding transcription factor activity"/>
    <property type="evidence" value="ECO:0007669"/>
    <property type="project" value="InterPro"/>
</dbReference>
<dbReference type="GO" id="GO:0043565">
    <property type="term" value="F:sequence-specific DNA binding"/>
    <property type="evidence" value="ECO:0007669"/>
    <property type="project" value="InterPro"/>
</dbReference>
<dbReference type="KEGG" id="pxi:J5O05_20985"/>
<dbReference type="InterPro" id="IPR002818">
    <property type="entry name" value="DJ-1/PfpI"/>
</dbReference>
<dbReference type="PROSITE" id="PS01124">
    <property type="entry name" value="HTH_ARAC_FAMILY_2"/>
    <property type="match status" value="1"/>
</dbReference>
<evidence type="ECO:0000313" key="4">
    <source>
        <dbReference type="EMBL" id="QTH73258.1"/>
    </source>
</evidence>
<dbReference type="InterPro" id="IPR052158">
    <property type="entry name" value="INH-QAR"/>
</dbReference>
<dbReference type="SMART" id="SM00342">
    <property type="entry name" value="HTH_ARAC"/>
    <property type="match status" value="1"/>
</dbReference>
<proteinExistence type="predicted"/>
<geneLocation type="plasmid" evidence="4 5">
    <name>unnamed5</name>
</geneLocation>
<evidence type="ECO:0000256" key="1">
    <source>
        <dbReference type="ARBA" id="ARBA00023015"/>
    </source>
</evidence>
<evidence type="ECO:0000259" key="3">
    <source>
        <dbReference type="PROSITE" id="PS01124"/>
    </source>
</evidence>
<evidence type="ECO:0000313" key="5">
    <source>
        <dbReference type="Proteomes" id="UP000664904"/>
    </source>
</evidence>
<dbReference type="AlphaFoldDB" id="A0A975DK21"/>
<keyword evidence="1" id="KW-0805">Transcription regulation</keyword>
<accession>A0A975DK21</accession>
<dbReference type="InterPro" id="IPR009057">
    <property type="entry name" value="Homeodomain-like_sf"/>
</dbReference>
<dbReference type="Pfam" id="PF01965">
    <property type="entry name" value="DJ-1_PfpI"/>
    <property type="match status" value="1"/>
</dbReference>
<dbReference type="EMBL" id="CP072135">
    <property type="protein sequence ID" value="QTH73258.1"/>
    <property type="molecule type" value="Genomic_DNA"/>
</dbReference>
<dbReference type="PANTHER" id="PTHR43130">
    <property type="entry name" value="ARAC-FAMILY TRANSCRIPTIONAL REGULATOR"/>
    <property type="match status" value="1"/>
</dbReference>
<feature type="domain" description="HTH araC/xylS-type" evidence="3">
    <location>
        <begin position="222"/>
        <end position="292"/>
    </location>
</feature>
<dbReference type="RefSeq" id="WP_208844877.1">
    <property type="nucleotide sequence ID" value="NZ_CP072135.1"/>
</dbReference>
<dbReference type="InterPro" id="IPR018060">
    <property type="entry name" value="HTH_AraC"/>
</dbReference>
<dbReference type="Pfam" id="PF00165">
    <property type="entry name" value="HTH_AraC"/>
    <property type="match status" value="1"/>
</dbReference>
<organism evidence="4 5">
    <name type="scientific">Pseudoalteromonas xiamenensis</name>
    <dbReference type="NCBI Taxonomy" id="882626"/>
    <lineage>
        <taxon>Bacteria</taxon>
        <taxon>Pseudomonadati</taxon>
        <taxon>Pseudomonadota</taxon>
        <taxon>Gammaproteobacteria</taxon>
        <taxon>Alteromonadales</taxon>
        <taxon>Pseudoalteromonadaceae</taxon>
        <taxon>Pseudoalteromonas</taxon>
    </lineage>
</organism>
<dbReference type="SUPFAM" id="SSF52317">
    <property type="entry name" value="Class I glutamine amidotransferase-like"/>
    <property type="match status" value="1"/>
</dbReference>
<gene>
    <name evidence="4" type="ORF">J5O05_20985</name>
</gene>
<dbReference type="SUPFAM" id="SSF46689">
    <property type="entry name" value="Homeodomain-like"/>
    <property type="match status" value="1"/>
</dbReference>
<evidence type="ECO:0000256" key="2">
    <source>
        <dbReference type="ARBA" id="ARBA00023163"/>
    </source>
</evidence>
<protein>
    <submittedName>
        <fullName evidence="4">DJ-1/PfpI family protein</fullName>
    </submittedName>
</protein>
<dbReference type="Gene3D" id="1.10.10.60">
    <property type="entry name" value="Homeodomain-like"/>
    <property type="match status" value="1"/>
</dbReference>
<dbReference type="PANTHER" id="PTHR43130:SF3">
    <property type="entry name" value="HTH-TYPE TRANSCRIPTIONAL REGULATOR RV1931C"/>
    <property type="match status" value="1"/>
</dbReference>
<sequence>MEFQNNVIKNIYFVISKAVLPLDLGGPLQVFLEAQRAVTPIALHYVSPTSEQVLGGGLTLANLSPLPQTLLCHDVVVLPGSYGSFDYCLSEEGEVVADWLKHTVRQQLVFTICSGAFMAAKAGLLANKKCTTHHELTERLKLAYPELNVLETCLFVEDGNMLTSAGISSGIDAALHFVAKQFGDELSMKVAREMLVYFRRDGRDSQQSVWLNGRNHLHRAVHRAQDLICARLHQDIRVASIASDVGISERQLSRLFKQAIGIGVQQYINSLKIVRAKQLLQTRHIDIESRRY</sequence>
<dbReference type="InterPro" id="IPR029062">
    <property type="entry name" value="Class_I_gatase-like"/>
</dbReference>
<keyword evidence="2" id="KW-0804">Transcription</keyword>
<dbReference type="Proteomes" id="UP000664904">
    <property type="component" value="Plasmid unnamed5"/>
</dbReference>
<keyword evidence="5" id="KW-1185">Reference proteome</keyword>
<reference evidence="4" key="1">
    <citation type="submission" date="2021-03" db="EMBL/GenBank/DDBJ databases">
        <title>Complete Genome of Pseudoalteromonas xiamenensis STKMTI.2, a new potential marine bacterium producing anti-Vibrio compounds.</title>
        <authorList>
            <person name="Handayani D.P."/>
            <person name="Isnansetyo A."/>
            <person name="Istiqomah I."/>
            <person name="Jumina J."/>
        </authorList>
    </citation>
    <scope>NUCLEOTIDE SEQUENCE</scope>
    <source>
        <strain evidence="4">STKMTI.2</strain>
        <plasmid evidence="4">unnamed5</plasmid>
    </source>
</reference>
<name>A0A975DK21_9GAMM</name>
<keyword evidence="4" id="KW-0614">Plasmid</keyword>
<dbReference type="Gene3D" id="3.40.50.880">
    <property type="match status" value="1"/>
</dbReference>